<dbReference type="Proteomes" id="UP000598996">
    <property type="component" value="Unassembled WGS sequence"/>
</dbReference>
<keyword evidence="3" id="KW-1185">Reference proteome</keyword>
<evidence type="ECO:0000259" key="1">
    <source>
        <dbReference type="PROSITE" id="PS51664"/>
    </source>
</evidence>
<dbReference type="EMBL" id="JAENHO010000004">
    <property type="protein sequence ID" value="MBL7256031.1"/>
    <property type="molecule type" value="Genomic_DNA"/>
</dbReference>
<comment type="caution">
    <text evidence="2">The sequence shown here is derived from an EMBL/GenBank/DDBJ whole genome shotgun (WGS) entry which is preliminary data.</text>
</comment>
<dbReference type="Gene3D" id="3.30.1330.230">
    <property type="match status" value="1"/>
</dbReference>
<dbReference type="InterPro" id="IPR003776">
    <property type="entry name" value="YcaO-like_dom"/>
</dbReference>
<dbReference type="PANTHER" id="PTHR37809">
    <property type="entry name" value="RIBOSOMAL PROTEIN S12 METHYLTHIOTRANSFERASE ACCESSORY FACTOR YCAO"/>
    <property type="match status" value="1"/>
</dbReference>
<feature type="domain" description="YcaO" evidence="1">
    <location>
        <begin position="72"/>
        <end position="413"/>
    </location>
</feature>
<dbReference type="Gene3D" id="3.30.160.660">
    <property type="match status" value="1"/>
</dbReference>
<accession>A0ABS1VMS4</accession>
<reference evidence="2 3" key="1">
    <citation type="submission" date="2021-01" db="EMBL/GenBank/DDBJ databases">
        <title>Actinoplanes sp. nov. LDG1-01 isolated from lichen.</title>
        <authorList>
            <person name="Saeng-In P."/>
            <person name="Phongsopitanun W."/>
            <person name="Kanchanasin P."/>
            <person name="Yuki M."/>
            <person name="Kudo T."/>
            <person name="Ohkuma M."/>
            <person name="Tanasupawat S."/>
        </authorList>
    </citation>
    <scope>NUCLEOTIDE SEQUENCE [LARGE SCALE GENOMIC DNA]</scope>
    <source>
        <strain evidence="2 3">LDG1-01</strain>
    </source>
</reference>
<sequence>MTETLAAEAGDVVVSGHRARSLPETARLARSWMERCGVTRIADVTELDVVGIPVYHSVRPSAAPGLNTVTSGKGTTAQAAWVSAALEAIERTYCEPAGRATVTETYERLRRTGPVLDPRRLVLRRGHQWRPDLELAWYPMRELHRDVTVAVPAVSVFTPFPDHHGMLRSNTIGLASGNSREEALLHALYEVVEHDCTAFAEVLRMGWRVDVDTLPDSAQALVERFRRAAIDVSVFAYDSGFGLYSFYVTAEDTHAQDAMLINGGAGCSLDPVVAVHRALTEAAQSRLAVIGGSREDLDTQAYRRHSSYAAMKDIFDAWSRFPRPVLSFADIPDLSTGSTAGDLDAVRRRLVDGGLDLLLTAELSPPDSPFSVVKAVVPGIEFTHVDPRRCGARMTRALRASELRDTGSEEVPC</sequence>
<dbReference type="PANTHER" id="PTHR37809:SF1">
    <property type="entry name" value="RIBOSOMAL PROTEIN S12 METHYLTHIOTRANSFERASE ACCESSORY FACTOR YCAO"/>
    <property type="match status" value="1"/>
</dbReference>
<protein>
    <submittedName>
        <fullName evidence="2">YcaO-like family protein</fullName>
    </submittedName>
</protein>
<dbReference type="PROSITE" id="PS51664">
    <property type="entry name" value="YCAO"/>
    <property type="match status" value="1"/>
</dbReference>
<dbReference type="RefSeq" id="WP_202992547.1">
    <property type="nucleotide sequence ID" value="NZ_JAENHO010000004.1"/>
</dbReference>
<gene>
    <name evidence="2" type="ORF">JKJ07_17175</name>
</gene>
<evidence type="ECO:0000313" key="2">
    <source>
        <dbReference type="EMBL" id="MBL7256031.1"/>
    </source>
</evidence>
<dbReference type="Gene3D" id="3.30.40.250">
    <property type="match status" value="1"/>
</dbReference>
<organism evidence="2 3">
    <name type="scientific">Paractinoplanes lichenicola</name>
    <dbReference type="NCBI Taxonomy" id="2802976"/>
    <lineage>
        <taxon>Bacteria</taxon>
        <taxon>Bacillati</taxon>
        <taxon>Actinomycetota</taxon>
        <taxon>Actinomycetes</taxon>
        <taxon>Micromonosporales</taxon>
        <taxon>Micromonosporaceae</taxon>
        <taxon>Paractinoplanes</taxon>
    </lineage>
</organism>
<name>A0ABS1VMS4_9ACTN</name>
<proteinExistence type="predicted"/>
<dbReference type="NCBIfam" id="TIGR00702">
    <property type="entry name" value="YcaO-type kinase domain"/>
    <property type="match status" value="1"/>
</dbReference>
<evidence type="ECO:0000313" key="3">
    <source>
        <dbReference type="Proteomes" id="UP000598996"/>
    </source>
</evidence>
<dbReference type="Pfam" id="PF02624">
    <property type="entry name" value="YcaO"/>
    <property type="match status" value="1"/>
</dbReference>